<keyword evidence="5" id="KW-0479">Metal-binding</keyword>
<evidence type="ECO:0000259" key="12">
    <source>
        <dbReference type="Pfam" id="PF00294"/>
    </source>
</evidence>
<evidence type="ECO:0000256" key="8">
    <source>
        <dbReference type="ARBA" id="ARBA00022840"/>
    </source>
</evidence>
<dbReference type="AlphaFoldDB" id="A0A3B0SWH8"/>
<dbReference type="InterPro" id="IPR002173">
    <property type="entry name" value="Carboh/pur_kinase_PfkB_CS"/>
</dbReference>
<accession>A0A3B0SWH8</accession>
<dbReference type="GO" id="GO:0046872">
    <property type="term" value="F:metal ion binding"/>
    <property type="evidence" value="ECO:0007669"/>
    <property type="project" value="UniProtKB-KW"/>
</dbReference>
<dbReference type="PRINTS" id="PR00990">
    <property type="entry name" value="RIBOKINASE"/>
</dbReference>
<dbReference type="GO" id="GO:0005524">
    <property type="term" value="F:ATP binding"/>
    <property type="evidence" value="ECO:0007669"/>
    <property type="project" value="UniProtKB-KW"/>
</dbReference>
<dbReference type="InterPro" id="IPR011611">
    <property type="entry name" value="PfkB_dom"/>
</dbReference>
<evidence type="ECO:0000256" key="1">
    <source>
        <dbReference type="ARBA" id="ARBA00010688"/>
    </source>
</evidence>
<dbReference type="InterPro" id="IPR002139">
    <property type="entry name" value="Ribo/fructo_kinase"/>
</dbReference>
<dbReference type="CDD" id="cd01174">
    <property type="entry name" value="ribokinase"/>
    <property type="match status" value="1"/>
</dbReference>
<dbReference type="PANTHER" id="PTHR10584">
    <property type="entry name" value="SUGAR KINASE"/>
    <property type="match status" value="1"/>
</dbReference>
<evidence type="ECO:0000256" key="10">
    <source>
        <dbReference type="ARBA" id="ARBA00022958"/>
    </source>
</evidence>
<evidence type="ECO:0000313" key="13">
    <source>
        <dbReference type="EMBL" id="VAW08353.1"/>
    </source>
</evidence>
<evidence type="ECO:0000256" key="4">
    <source>
        <dbReference type="ARBA" id="ARBA00022679"/>
    </source>
</evidence>
<name>A0A3B0SWH8_9ZZZZ</name>
<dbReference type="EMBL" id="UOEI01000598">
    <property type="protein sequence ID" value="VAW08353.1"/>
    <property type="molecule type" value="Genomic_DNA"/>
</dbReference>
<organism evidence="13">
    <name type="scientific">hydrothermal vent metagenome</name>
    <dbReference type="NCBI Taxonomy" id="652676"/>
    <lineage>
        <taxon>unclassified sequences</taxon>
        <taxon>metagenomes</taxon>
        <taxon>ecological metagenomes</taxon>
    </lineage>
</organism>
<dbReference type="GO" id="GO:0004747">
    <property type="term" value="F:ribokinase activity"/>
    <property type="evidence" value="ECO:0007669"/>
    <property type="project" value="UniProtKB-EC"/>
</dbReference>
<evidence type="ECO:0000256" key="6">
    <source>
        <dbReference type="ARBA" id="ARBA00022741"/>
    </source>
</evidence>
<dbReference type="PROSITE" id="PS00584">
    <property type="entry name" value="PFKB_KINASES_2"/>
    <property type="match status" value="1"/>
</dbReference>
<evidence type="ECO:0000256" key="5">
    <source>
        <dbReference type="ARBA" id="ARBA00022723"/>
    </source>
</evidence>
<dbReference type="GO" id="GO:0005829">
    <property type="term" value="C:cytosol"/>
    <property type="evidence" value="ECO:0007669"/>
    <property type="project" value="TreeGrafter"/>
</dbReference>
<dbReference type="InterPro" id="IPR029056">
    <property type="entry name" value="Ribokinase-like"/>
</dbReference>
<dbReference type="InterPro" id="IPR011877">
    <property type="entry name" value="Ribokinase"/>
</dbReference>
<dbReference type="HAMAP" id="MF_01987">
    <property type="entry name" value="Ribokinase"/>
    <property type="match status" value="1"/>
</dbReference>
<evidence type="ECO:0000256" key="9">
    <source>
        <dbReference type="ARBA" id="ARBA00022842"/>
    </source>
</evidence>
<dbReference type="SUPFAM" id="SSF53613">
    <property type="entry name" value="Ribokinase-like"/>
    <property type="match status" value="1"/>
</dbReference>
<feature type="domain" description="Carbohydrate kinase PfkB" evidence="12">
    <location>
        <begin position="9"/>
        <end position="293"/>
    </location>
</feature>
<keyword evidence="4 13" id="KW-0808">Transferase</keyword>
<keyword evidence="7 13" id="KW-0418">Kinase</keyword>
<comment type="similarity">
    <text evidence="1">Belongs to the carbohydrate kinase PfkB family.</text>
</comment>
<reference evidence="13" key="1">
    <citation type="submission" date="2018-06" db="EMBL/GenBank/DDBJ databases">
        <authorList>
            <person name="Zhirakovskaya E."/>
        </authorList>
    </citation>
    <scope>NUCLEOTIDE SEQUENCE</scope>
</reference>
<keyword evidence="6" id="KW-0547">Nucleotide-binding</keyword>
<evidence type="ECO:0000256" key="2">
    <source>
        <dbReference type="ARBA" id="ARBA00012035"/>
    </source>
</evidence>
<dbReference type="Gene3D" id="3.40.1190.20">
    <property type="match status" value="1"/>
</dbReference>
<dbReference type="PANTHER" id="PTHR10584:SF166">
    <property type="entry name" value="RIBOKINASE"/>
    <property type="match status" value="1"/>
</dbReference>
<keyword evidence="10" id="KW-0630">Potassium</keyword>
<protein>
    <recommendedName>
        <fullName evidence="3">Ribokinase</fullName>
        <ecNumber evidence="2">2.7.1.15</ecNumber>
    </recommendedName>
</protein>
<evidence type="ECO:0000256" key="7">
    <source>
        <dbReference type="ARBA" id="ARBA00022777"/>
    </source>
</evidence>
<dbReference type="GO" id="GO:0006014">
    <property type="term" value="P:D-ribose metabolic process"/>
    <property type="evidence" value="ECO:0007669"/>
    <property type="project" value="InterPro"/>
</dbReference>
<dbReference type="Pfam" id="PF00294">
    <property type="entry name" value="PfkB"/>
    <property type="match status" value="1"/>
</dbReference>
<proteinExistence type="inferred from homology"/>
<keyword evidence="11" id="KW-0119">Carbohydrate metabolism</keyword>
<gene>
    <name evidence="13" type="ORF">MNBD_ACTINO01-1922</name>
</gene>
<dbReference type="EC" id="2.7.1.15" evidence="2"/>
<evidence type="ECO:0000256" key="11">
    <source>
        <dbReference type="ARBA" id="ARBA00023277"/>
    </source>
</evidence>
<sequence length="308" mass="31393">MMPSTQAPRIAVVGSTMIDLVAYTDRVPGPGETLVGERFAMGFGGKGANQAVMARLLGADVAMVNCLGDDAYGDMTLENFATYGIDTTHVYRASGASGVAPIWVEPDGTNRIIIVPGANHALTAGQAAEAIRSLGDVAVVIGQLEIPQSVTTAGFSVARGVGAITIMNPAPAVPLDAELLSVSTWLIPNEVEFAMLAGVPPTDDALAAFAVESDTRLLVTLGEAGVALVTEAGQVVRIAATVRDAVDTTGAGDAFVGAFSYGLAGGMDELDAIALGNACAGDSVTRPGTQTSFSNTAHVRQLLESLDD</sequence>
<keyword evidence="8" id="KW-0067">ATP-binding</keyword>
<evidence type="ECO:0000256" key="3">
    <source>
        <dbReference type="ARBA" id="ARBA00016943"/>
    </source>
</evidence>
<keyword evidence="9" id="KW-0460">Magnesium</keyword>